<dbReference type="PANTHER" id="PTHR11265">
    <property type="entry name" value="S-ADENOSYL-METHYLTRANSFERASE MRAW"/>
    <property type="match status" value="1"/>
</dbReference>
<dbReference type="EC" id="2.1.1.199" evidence="6"/>
<dbReference type="SUPFAM" id="SSF53335">
    <property type="entry name" value="S-adenosyl-L-methionine-dependent methyltransferases"/>
    <property type="match status" value="1"/>
</dbReference>
<proteinExistence type="inferred from homology"/>
<evidence type="ECO:0000256" key="5">
    <source>
        <dbReference type="ARBA" id="ARBA00022691"/>
    </source>
</evidence>
<reference evidence="8" key="1">
    <citation type="submission" date="2017-09" db="EMBL/GenBank/DDBJ databases">
        <title>Depth-based differentiation of microbial function through sediment-hosted aquifers and enrichment of novel symbionts in the deep terrestrial subsurface.</title>
        <authorList>
            <person name="Probst A.J."/>
            <person name="Ladd B."/>
            <person name="Jarett J.K."/>
            <person name="Geller-Mcgrath D.E."/>
            <person name="Sieber C.M.K."/>
            <person name="Emerson J.B."/>
            <person name="Anantharaman K."/>
            <person name="Thomas B.C."/>
            <person name="Malmstrom R."/>
            <person name="Stieglmeier M."/>
            <person name="Klingl A."/>
            <person name="Woyke T."/>
            <person name="Ryan C.M."/>
            <person name="Banfield J.F."/>
        </authorList>
    </citation>
    <scope>NUCLEOTIDE SEQUENCE [LARGE SCALE GENOMIC DNA]</scope>
</reference>
<organism evidence="7 8">
    <name type="scientific">Candidatus Shapirobacteria bacterium CG06_land_8_20_14_3_00_40_12</name>
    <dbReference type="NCBI Taxonomy" id="1974881"/>
    <lineage>
        <taxon>Bacteria</taxon>
        <taxon>Candidatus Shapironibacteriota</taxon>
    </lineage>
</organism>
<dbReference type="InterPro" id="IPR029063">
    <property type="entry name" value="SAM-dependent_MTases_sf"/>
</dbReference>
<evidence type="ECO:0000313" key="7">
    <source>
        <dbReference type="EMBL" id="PIU73163.1"/>
    </source>
</evidence>
<evidence type="ECO:0000256" key="1">
    <source>
        <dbReference type="ARBA" id="ARBA00010396"/>
    </source>
</evidence>
<dbReference type="Gene3D" id="3.40.50.150">
    <property type="entry name" value="Vaccinia Virus protein VP39"/>
    <property type="match status" value="1"/>
</dbReference>
<keyword evidence="4 6" id="KW-0808">Transferase</keyword>
<dbReference type="EMBL" id="PEWA01000052">
    <property type="protein sequence ID" value="PIU73163.1"/>
    <property type="molecule type" value="Genomic_DNA"/>
</dbReference>
<evidence type="ECO:0000256" key="6">
    <source>
        <dbReference type="HAMAP-Rule" id="MF_01007"/>
    </source>
</evidence>
<evidence type="ECO:0000256" key="4">
    <source>
        <dbReference type="ARBA" id="ARBA00022679"/>
    </source>
</evidence>
<keyword evidence="2 6" id="KW-0698">rRNA processing</keyword>
<dbReference type="Pfam" id="PF01795">
    <property type="entry name" value="Methyltransf_5"/>
    <property type="match status" value="1"/>
</dbReference>
<dbReference type="SUPFAM" id="SSF81799">
    <property type="entry name" value="Putative methyltransferase TM0872, insert domain"/>
    <property type="match status" value="1"/>
</dbReference>
<protein>
    <recommendedName>
        <fullName evidence="6">Ribosomal RNA small subunit methyltransferase H</fullName>
        <ecNumber evidence="6">2.1.1.199</ecNumber>
    </recommendedName>
    <alternativeName>
        <fullName evidence="6">16S rRNA m(4)C1402 methyltransferase</fullName>
    </alternativeName>
    <alternativeName>
        <fullName evidence="6">rRNA (cytosine-N(4)-)-methyltransferase RsmH</fullName>
    </alternativeName>
</protein>
<sequence length="288" mass="32829">MKYHQPILLDEVIRLFDPQKNQVYFDATLGHGGHTIPLLKSGATVFGLDADSNNLVLATKRITDLNLSTNFHPLKGNFSRLKSIWKKNINQPLDGLLFDLGLSNSQQLSQNRGFSFNDQFSLDMRLDPIHQHLTAENIINTASEEDLFDIFSKISQERYSRPLAQKIINRRQQEPIKSGLRLAEIIRSFYKDRKVTCPHDPATKIFLALRITVNNELKNLNKALEISLKIVKPKGRVIVITFHSGEDRLVKNFLRNSGLKSQRLSPSMDEVSTNPLSRSAHLRSYTIN</sequence>
<dbReference type="Gene3D" id="1.10.150.170">
    <property type="entry name" value="Putative methyltransferase TM0872, insert domain"/>
    <property type="match status" value="1"/>
</dbReference>
<dbReference type="AlphaFoldDB" id="A0A2M7ARH8"/>
<dbReference type="GO" id="GO:0071424">
    <property type="term" value="F:rRNA (cytosine-N4-)-methyltransferase activity"/>
    <property type="evidence" value="ECO:0007669"/>
    <property type="project" value="UniProtKB-UniRule"/>
</dbReference>
<keyword evidence="5 6" id="KW-0949">S-adenosyl-L-methionine</keyword>
<evidence type="ECO:0000256" key="3">
    <source>
        <dbReference type="ARBA" id="ARBA00022603"/>
    </source>
</evidence>
<comment type="catalytic activity">
    <reaction evidence="6">
        <text>cytidine(1402) in 16S rRNA + S-adenosyl-L-methionine = N(4)-methylcytidine(1402) in 16S rRNA + S-adenosyl-L-homocysteine + H(+)</text>
        <dbReference type="Rhea" id="RHEA:42928"/>
        <dbReference type="Rhea" id="RHEA-COMP:10286"/>
        <dbReference type="Rhea" id="RHEA-COMP:10287"/>
        <dbReference type="ChEBI" id="CHEBI:15378"/>
        <dbReference type="ChEBI" id="CHEBI:57856"/>
        <dbReference type="ChEBI" id="CHEBI:59789"/>
        <dbReference type="ChEBI" id="CHEBI:74506"/>
        <dbReference type="ChEBI" id="CHEBI:82748"/>
        <dbReference type="EC" id="2.1.1.199"/>
    </reaction>
</comment>
<keyword evidence="6" id="KW-0963">Cytoplasm</keyword>
<dbReference type="NCBIfam" id="TIGR00006">
    <property type="entry name" value="16S rRNA (cytosine(1402)-N(4))-methyltransferase RsmH"/>
    <property type="match status" value="1"/>
</dbReference>
<dbReference type="PIRSF" id="PIRSF004486">
    <property type="entry name" value="MraW"/>
    <property type="match status" value="1"/>
</dbReference>
<dbReference type="Proteomes" id="UP000231407">
    <property type="component" value="Unassembled WGS sequence"/>
</dbReference>
<dbReference type="GO" id="GO:0005737">
    <property type="term" value="C:cytoplasm"/>
    <property type="evidence" value="ECO:0007669"/>
    <property type="project" value="UniProtKB-SubCell"/>
</dbReference>
<comment type="subcellular location">
    <subcellularLocation>
        <location evidence="6">Cytoplasm</location>
    </subcellularLocation>
</comment>
<feature type="binding site" evidence="6">
    <location>
        <begin position="32"/>
        <end position="34"/>
    </location>
    <ligand>
        <name>S-adenosyl-L-methionine</name>
        <dbReference type="ChEBI" id="CHEBI:59789"/>
    </ligand>
</feature>
<dbReference type="HAMAP" id="MF_01007">
    <property type="entry name" value="16SrRNA_methyltr_H"/>
    <property type="match status" value="1"/>
</dbReference>
<evidence type="ECO:0000256" key="2">
    <source>
        <dbReference type="ARBA" id="ARBA00022552"/>
    </source>
</evidence>
<comment type="function">
    <text evidence="6">Specifically methylates the N4 position of cytidine in position 1402 (C1402) of 16S rRNA.</text>
</comment>
<gene>
    <name evidence="6" type="primary">rsmH</name>
    <name evidence="7" type="ORF">COS78_03770</name>
</gene>
<comment type="caution">
    <text evidence="7">The sequence shown here is derived from an EMBL/GenBank/DDBJ whole genome shotgun (WGS) entry which is preliminary data.</text>
</comment>
<comment type="similarity">
    <text evidence="1 6">Belongs to the methyltransferase superfamily. RsmH family.</text>
</comment>
<evidence type="ECO:0000313" key="8">
    <source>
        <dbReference type="Proteomes" id="UP000231407"/>
    </source>
</evidence>
<name>A0A2M7ARH8_9BACT</name>
<dbReference type="PANTHER" id="PTHR11265:SF0">
    <property type="entry name" value="12S RRNA N4-METHYLCYTIDINE METHYLTRANSFERASE"/>
    <property type="match status" value="1"/>
</dbReference>
<feature type="binding site" evidence="6">
    <location>
        <position position="106"/>
    </location>
    <ligand>
        <name>S-adenosyl-L-methionine</name>
        <dbReference type="ChEBI" id="CHEBI:59789"/>
    </ligand>
</feature>
<dbReference type="GO" id="GO:0070475">
    <property type="term" value="P:rRNA base methylation"/>
    <property type="evidence" value="ECO:0007669"/>
    <property type="project" value="UniProtKB-UniRule"/>
</dbReference>
<dbReference type="InterPro" id="IPR002903">
    <property type="entry name" value="RsmH"/>
</dbReference>
<keyword evidence="3 6" id="KW-0489">Methyltransferase</keyword>
<feature type="binding site" evidence="6">
    <location>
        <position position="49"/>
    </location>
    <ligand>
        <name>S-adenosyl-L-methionine</name>
        <dbReference type="ChEBI" id="CHEBI:59789"/>
    </ligand>
</feature>
<feature type="binding site" evidence="6">
    <location>
        <position position="99"/>
    </location>
    <ligand>
        <name>S-adenosyl-L-methionine</name>
        <dbReference type="ChEBI" id="CHEBI:59789"/>
    </ligand>
</feature>
<feature type="binding site" evidence="6">
    <location>
        <position position="78"/>
    </location>
    <ligand>
        <name>S-adenosyl-L-methionine</name>
        <dbReference type="ChEBI" id="CHEBI:59789"/>
    </ligand>
</feature>
<accession>A0A2M7ARH8</accession>
<dbReference type="InterPro" id="IPR023397">
    <property type="entry name" value="SAM-dep_MeTrfase_MraW_recog"/>
</dbReference>